<dbReference type="EMBL" id="CAAALY010249631">
    <property type="protein sequence ID" value="VEL35346.1"/>
    <property type="molecule type" value="Genomic_DNA"/>
</dbReference>
<organism evidence="2 3">
    <name type="scientific">Protopolystoma xenopodis</name>
    <dbReference type="NCBI Taxonomy" id="117903"/>
    <lineage>
        <taxon>Eukaryota</taxon>
        <taxon>Metazoa</taxon>
        <taxon>Spiralia</taxon>
        <taxon>Lophotrochozoa</taxon>
        <taxon>Platyhelminthes</taxon>
        <taxon>Monogenea</taxon>
        <taxon>Polyopisthocotylea</taxon>
        <taxon>Polystomatidea</taxon>
        <taxon>Polystomatidae</taxon>
        <taxon>Protopolystoma</taxon>
    </lineage>
</organism>
<comment type="caution">
    <text evidence="2">The sequence shown here is derived from an EMBL/GenBank/DDBJ whole genome shotgun (WGS) entry which is preliminary data.</text>
</comment>
<evidence type="ECO:0000256" key="1">
    <source>
        <dbReference type="SAM" id="MobiDB-lite"/>
    </source>
</evidence>
<evidence type="ECO:0000313" key="2">
    <source>
        <dbReference type="EMBL" id="VEL35346.1"/>
    </source>
</evidence>
<proteinExistence type="predicted"/>
<accession>A0A3S5AEZ6</accession>
<keyword evidence="3" id="KW-1185">Reference proteome</keyword>
<reference evidence="2" key="1">
    <citation type="submission" date="2018-11" db="EMBL/GenBank/DDBJ databases">
        <authorList>
            <consortium name="Pathogen Informatics"/>
        </authorList>
    </citation>
    <scope>NUCLEOTIDE SEQUENCE</scope>
</reference>
<dbReference type="Proteomes" id="UP000784294">
    <property type="component" value="Unassembled WGS sequence"/>
</dbReference>
<gene>
    <name evidence="2" type="ORF">PXEA_LOCUS28786</name>
</gene>
<protein>
    <submittedName>
        <fullName evidence="2">Uncharacterized protein</fullName>
    </submittedName>
</protein>
<evidence type="ECO:0000313" key="3">
    <source>
        <dbReference type="Proteomes" id="UP000784294"/>
    </source>
</evidence>
<name>A0A3S5AEZ6_9PLAT</name>
<dbReference type="AlphaFoldDB" id="A0A3S5AEZ6"/>
<sequence length="652" mass="73209">MDSCFEKQPASQEKNVMPSLHFFESIYPLTTTASSLRNSSAKSKSHLTDGYPTDGEAVDRKSQSKLRAPYAISRKSYIVEERLSQTNAQTVNTMKHADAKPQSHSYFANNMHSGVNLIGKSPEKRITPKNIHFQSPTIQHDYDKNAAENRLDLVLSGNKAENGCYEERAQEKKDIKQENKEFSINRVKSVIRIFSEKADDAIPRCYGSGLKQAKRLEQKCQPLLSKSSHVSPSIQHRQSRDFVHLHPKLDCSQEDQPTKIIARQQMPWQQLKIDNTINISNSFITDFRQPMRSKLTDNNSPEEKSNNFSKVDCVDTQGILKDTALSMDAIKCDIPIKRINIIATSDSILDGASSTASSKSSKYRAINSSIKLPVTMPKDDEAICQLSKAEPINLVHSASQYSCFLTSHLSHTLPQEREKGQTDKCNLQEIGCKASLINHLNSHSTILDVITTCASNRSPRMETEERINCIREPYRDGKISSRFGFVGGLRKAHVSPLTLRSDNDTGRYEKKEAFLDPISSDLETNASHVPGIFNEAIIKRKVPKNQRSNVTQIETSVSFKLTPSKICEQKRCVVVTRISKPDGSTMFTTAPLCDSQSSDAKNSVYMAKIECEGCKPISKYKKVVNFSKSKTNSQESESKCMHVRTTQTIFHR</sequence>
<feature type="region of interest" description="Disordered" evidence="1">
    <location>
        <begin position="37"/>
        <end position="64"/>
    </location>
</feature>